<evidence type="ECO:0000313" key="2">
    <source>
        <dbReference type="Proteomes" id="UP000061432"/>
    </source>
</evidence>
<reference evidence="2" key="2">
    <citation type="submission" date="2015-01" db="EMBL/GenBank/DDBJ databases">
        <title>Complete genome sequence of Methylobacterium aquaticum strain 22A.</title>
        <authorList>
            <person name="Tani A."/>
            <person name="Ogura Y."/>
            <person name="Hayashi T."/>
        </authorList>
    </citation>
    <scope>NUCLEOTIDE SEQUENCE [LARGE SCALE GENOMIC DNA]</scope>
    <source>
        <strain evidence="2">MA-22A</strain>
    </source>
</reference>
<proteinExistence type="predicted"/>
<sequence>MTATNDDADRALAAHVSGVLRHIWEPIGMGMEGPPDEYDRYIPGIVALLHGRTAHETAIAEHLIRIETLEMRLSPRTRVRSTSTRAARALLGLRDACLDAPHVLVAQIISWNGLHCIWIFRRSDGLHNYQHAVFRSENDENGEYGWWADAGEGRPGLFSTATAAEAEARATIGWLRTCDG</sequence>
<accession>A0A0C6FNJ9</accession>
<dbReference type="Proteomes" id="UP000061432">
    <property type="component" value="Chromosome"/>
</dbReference>
<name>A0A0C6FNJ9_9HYPH</name>
<organism evidence="1 2">
    <name type="scientific">Methylobacterium aquaticum</name>
    <dbReference type="NCBI Taxonomy" id="270351"/>
    <lineage>
        <taxon>Bacteria</taxon>
        <taxon>Pseudomonadati</taxon>
        <taxon>Pseudomonadota</taxon>
        <taxon>Alphaproteobacteria</taxon>
        <taxon>Hyphomicrobiales</taxon>
        <taxon>Methylobacteriaceae</taxon>
        <taxon>Methylobacterium</taxon>
    </lineage>
</organism>
<dbReference type="PATRIC" id="fig|270351.10.peg.3602"/>
<dbReference type="KEGG" id="maqu:Maq22A_c18675"/>
<reference evidence="1 2" key="1">
    <citation type="journal article" date="2015" name="Genome Announc.">
        <title>Complete Genome Sequence of Methylobacterium aquaticum Strain 22A, Isolated from Racomitrium japonicum Moss.</title>
        <authorList>
            <person name="Tani A."/>
            <person name="Ogura Y."/>
            <person name="Hayashi T."/>
            <person name="Kimbara K."/>
        </authorList>
    </citation>
    <scope>NUCLEOTIDE SEQUENCE [LARGE SCALE GENOMIC DNA]</scope>
    <source>
        <strain evidence="1 2">MA-22A</strain>
    </source>
</reference>
<evidence type="ECO:0000313" key="1">
    <source>
        <dbReference type="EMBL" id="BAQ46819.1"/>
    </source>
</evidence>
<dbReference type="EMBL" id="AP014704">
    <property type="protein sequence ID" value="BAQ46819.1"/>
    <property type="molecule type" value="Genomic_DNA"/>
</dbReference>
<dbReference type="RefSeq" id="WP_060847866.1">
    <property type="nucleotide sequence ID" value="NZ_AP014704.1"/>
</dbReference>
<gene>
    <name evidence="1" type="ORF">Maq22A_c18675</name>
</gene>
<dbReference type="OrthoDB" id="773332at2"/>
<dbReference type="AlphaFoldDB" id="A0A0C6FNJ9"/>
<protein>
    <submittedName>
        <fullName evidence="1">Uncharacterized protein</fullName>
    </submittedName>
</protein>